<proteinExistence type="predicted"/>
<dbReference type="Proteomes" id="UP000317800">
    <property type="component" value="Segment"/>
</dbReference>
<evidence type="ECO:0000313" key="1">
    <source>
        <dbReference type="EMBL" id="QDP43008.1"/>
    </source>
</evidence>
<dbReference type="EMBL" id="MN043729">
    <property type="protein sequence ID" value="QDP43008.1"/>
    <property type="molecule type" value="Genomic_DNA"/>
</dbReference>
<sequence>MFSNPKNYFMERPIRFIDCAVGTENQMYAVKTTKVNNYPVLSITVVGLEGYGGFRVDIWTAEDDDCPVRTILTNQIDIKYGKQPKEEK</sequence>
<gene>
    <name evidence="1" type="ORF">Goe8_c02350</name>
</gene>
<organism evidence="1 2">
    <name type="scientific">Bacillus phage vB_BmeM-Goe8</name>
    <dbReference type="NCBI Taxonomy" id="2593638"/>
    <lineage>
        <taxon>Viruses</taxon>
        <taxon>Duplodnaviria</taxon>
        <taxon>Heunggongvirae</taxon>
        <taxon>Uroviricota</taxon>
        <taxon>Caudoviricetes</taxon>
        <taxon>Herelleviridae</taxon>
        <taxon>Bastillevirinae</taxon>
        <taxon>Goettingenvirus</taxon>
        <taxon>Goettingenvirus goe8</taxon>
    </lineage>
</organism>
<reference evidence="1 2" key="1">
    <citation type="submission" date="2019-06" db="EMBL/GenBank/DDBJ databases">
        <authorList>
            <person name="Hertel R."/>
        </authorList>
    </citation>
    <scope>NUCLEOTIDE SEQUENCE [LARGE SCALE GENOMIC DNA]</scope>
</reference>
<protein>
    <submittedName>
        <fullName evidence="1">Uncharacterized protein</fullName>
    </submittedName>
</protein>
<evidence type="ECO:0000313" key="2">
    <source>
        <dbReference type="Proteomes" id="UP000317800"/>
    </source>
</evidence>
<keyword evidence="2" id="KW-1185">Reference proteome</keyword>
<name>A0A516KN34_9CAUD</name>
<accession>A0A516KN34</accession>